<keyword evidence="2" id="KW-0560">Oxidoreductase</keyword>
<proteinExistence type="predicted"/>
<dbReference type="PRINTS" id="PR00469">
    <property type="entry name" value="PNDRDTASEII"/>
</dbReference>
<evidence type="ECO:0000256" key="2">
    <source>
        <dbReference type="ARBA" id="ARBA00023002"/>
    </source>
</evidence>
<comment type="caution">
    <text evidence="5">The sequence shown here is derived from an EMBL/GenBank/DDBJ whole genome shotgun (WGS) entry which is preliminary data.</text>
</comment>
<dbReference type="Gene3D" id="3.50.50.60">
    <property type="entry name" value="FAD/NAD(P)-binding domain"/>
    <property type="match status" value="1"/>
</dbReference>
<feature type="region of interest" description="Disordered" evidence="3">
    <location>
        <begin position="128"/>
        <end position="147"/>
    </location>
</feature>
<protein>
    <submittedName>
        <fullName evidence="5">NAD(P)/FAD-dependent oxidoreductase</fullName>
    </submittedName>
</protein>
<dbReference type="GO" id="GO:0016491">
    <property type="term" value="F:oxidoreductase activity"/>
    <property type="evidence" value="ECO:0007669"/>
    <property type="project" value="UniProtKB-KW"/>
</dbReference>
<organism evidence="5 6">
    <name type="scientific">Salinadaptatus halalkaliphilus</name>
    <dbReference type="NCBI Taxonomy" id="2419781"/>
    <lineage>
        <taxon>Archaea</taxon>
        <taxon>Methanobacteriati</taxon>
        <taxon>Methanobacteriota</taxon>
        <taxon>Stenosarchaea group</taxon>
        <taxon>Halobacteria</taxon>
        <taxon>Halobacteriales</taxon>
        <taxon>Natrialbaceae</taxon>
        <taxon>Salinadaptatus</taxon>
    </lineage>
</organism>
<dbReference type="InterPro" id="IPR050097">
    <property type="entry name" value="Ferredoxin-NADP_redctase_2"/>
</dbReference>
<dbReference type="EMBL" id="RBZW01000055">
    <property type="protein sequence ID" value="THE63836.1"/>
    <property type="molecule type" value="Genomic_DNA"/>
</dbReference>
<dbReference type="Pfam" id="PF00890">
    <property type="entry name" value="FAD_binding_2"/>
    <property type="match status" value="1"/>
</dbReference>
<evidence type="ECO:0000256" key="3">
    <source>
        <dbReference type="SAM" id="MobiDB-lite"/>
    </source>
</evidence>
<evidence type="ECO:0000256" key="1">
    <source>
        <dbReference type="ARBA" id="ARBA00022630"/>
    </source>
</evidence>
<dbReference type="InterPro" id="IPR036188">
    <property type="entry name" value="FAD/NAD-bd_sf"/>
</dbReference>
<dbReference type="OrthoDB" id="214187at2157"/>
<dbReference type="PANTHER" id="PTHR48105">
    <property type="entry name" value="THIOREDOXIN REDUCTASE 1-RELATED-RELATED"/>
    <property type="match status" value="1"/>
</dbReference>
<keyword evidence="1" id="KW-0285">Flavoprotein</keyword>
<dbReference type="Proteomes" id="UP000318864">
    <property type="component" value="Unassembled WGS sequence"/>
</dbReference>
<evidence type="ECO:0000313" key="6">
    <source>
        <dbReference type="Proteomes" id="UP000318864"/>
    </source>
</evidence>
<evidence type="ECO:0000313" key="5">
    <source>
        <dbReference type="EMBL" id="THE63836.1"/>
    </source>
</evidence>
<dbReference type="PRINTS" id="PR00368">
    <property type="entry name" value="FADPNR"/>
</dbReference>
<reference evidence="5 6" key="1">
    <citation type="submission" date="2018-10" db="EMBL/GenBank/DDBJ databases">
        <title>Natronolimnobius sp. XQ-INN 246 isolated from Inner Mongolia Autonomous Region of China.</title>
        <authorList>
            <person name="Xue Q."/>
        </authorList>
    </citation>
    <scope>NUCLEOTIDE SEQUENCE [LARGE SCALE GENOMIC DNA]</scope>
    <source>
        <strain evidence="5 6">XQ-INN 246</strain>
    </source>
</reference>
<name>A0A4S3TIP9_9EURY</name>
<dbReference type="RefSeq" id="WP_141465681.1">
    <property type="nucleotide sequence ID" value="NZ_RBZW01000055.1"/>
</dbReference>
<feature type="domain" description="FAD-dependent oxidoreductase 2 FAD-binding" evidence="4">
    <location>
        <begin position="13"/>
        <end position="47"/>
    </location>
</feature>
<dbReference type="AlphaFoldDB" id="A0A4S3TIP9"/>
<keyword evidence="6" id="KW-1185">Reference proteome</keyword>
<dbReference type="SUPFAM" id="SSF51905">
    <property type="entry name" value="FAD/NAD(P)-binding domain"/>
    <property type="match status" value="1"/>
</dbReference>
<dbReference type="InterPro" id="IPR003953">
    <property type="entry name" value="FAD-dep_OxRdtase_2_FAD-bd"/>
</dbReference>
<accession>A0A4S3TIP9</accession>
<sequence length="239" mass="25815">MTRTDSTETASFDVAVVGAGPAGCAAGVFCSRADLETIVLEDGRSTLQKSAYVENYLGFPAGIEPRSLLELGREHAREAGCTLRDGRVETLSRSDDGFELRLEGASIEADAVIATSWADSDYLQDVGVSTEPEEPGPVDIVPTDGDGRTDVEGIYAAGRLTSTHHQALVAAGDGASVALTLINDVVPDFYNDWIALEGYYAHYDREVPVGVEEIDHEERTRRANRGRERLLEYFGSRDG</sequence>
<gene>
    <name evidence="5" type="ORF">D8Y22_16020</name>
</gene>
<evidence type="ECO:0000259" key="4">
    <source>
        <dbReference type="Pfam" id="PF00890"/>
    </source>
</evidence>